<dbReference type="AlphaFoldDB" id="L8P4N6"/>
<evidence type="ECO:0000313" key="2">
    <source>
        <dbReference type="Proteomes" id="UP000011205"/>
    </source>
</evidence>
<evidence type="ECO:0000313" key="1">
    <source>
        <dbReference type="EMBL" id="ELS50242.1"/>
    </source>
</evidence>
<dbReference type="PATRIC" id="fig|1160705.3.peg.8688"/>
<dbReference type="Gene3D" id="1.10.10.10">
    <property type="entry name" value="Winged helix-like DNA-binding domain superfamily/Winged helix DNA-binding domain"/>
    <property type="match status" value="1"/>
</dbReference>
<dbReference type="SUPFAM" id="SSF46785">
    <property type="entry name" value="Winged helix' DNA-binding domain"/>
    <property type="match status" value="1"/>
</dbReference>
<dbReference type="InterPro" id="IPR036388">
    <property type="entry name" value="WH-like_DNA-bd_sf"/>
</dbReference>
<name>L8P4N6_STRVR</name>
<reference evidence="1 2" key="1">
    <citation type="journal article" date="2013" name="Genome Announc.">
        <title>Draft Genome Sequence of Streptomyces viridochromogenes Strain Tu57, Producer of Avilamycin.</title>
        <authorList>
            <person name="Gruning B.A."/>
            <person name="Erxleben A."/>
            <person name="Hahnlein A."/>
            <person name="Gunther S."/>
        </authorList>
    </citation>
    <scope>NUCLEOTIDE SEQUENCE [LARGE SCALE GENOMIC DNA]</scope>
    <source>
        <strain evidence="1 2">Tue57</strain>
    </source>
</reference>
<dbReference type="EMBL" id="AMLP01000293">
    <property type="protein sequence ID" value="ELS50242.1"/>
    <property type="molecule type" value="Genomic_DNA"/>
</dbReference>
<organism evidence="1 2">
    <name type="scientific">Streptomyces viridochromogenes Tue57</name>
    <dbReference type="NCBI Taxonomy" id="1160705"/>
    <lineage>
        <taxon>Bacteria</taxon>
        <taxon>Bacillati</taxon>
        <taxon>Actinomycetota</taxon>
        <taxon>Actinomycetes</taxon>
        <taxon>Kitasatosporales</taxon>
        <taxon>Streptomycetaceae</taxon>
        <taxon>Streptomyces</taxon>
    </lineage>
</organism>
<comment type="caution">
    <text evidence="1">The sequence shown here is derived from an EMBL/GenBank/DDBJ whole genome shotgun (WGS) entry which is preliminary data.</text>
</comment>
<proteinExistence type="predicted"/>
<protein>
    <recommendedName>
        <fullName evidence="3">HTH arsR-type domain-containing protein</fullName>
    </recommendedName>
</protein>
<dbReference type="Proteomes" id="UP000011205">
    <property type="component" value="Unassembled WGS sequence"/>
</dbReference>
<evidence type="ECO:0008006" key="3">
    <source>
        <dbReference type="Google" id="ProtNLM"/>
    </source>
</evidence>
<accession>L8P4N6</accession>
<gene>
    <name evidence="1" type="ORF">STVIR_8792</name>
</gene>
<sequence>MEPLREVSVRVFGNRYRAELMWALAAADEQGVCLGDLAAARNAPASVYQAPIRALVEAGLAERLPRAPGERRRWYRRSDNETLWQCLEGLLSCLAEQSVPMRIGQSAGPLRAAGAR</sequence>
<dbReference type="InterPro" id="IPR036390">
    <property type="entry name" value="WH_DNA-bd_sf"/>
</dbReference>